<feature type="transmembrane region" description="Helical" evidence="1">
    <location>
        <begin position="22"/>
        <end position="43"/>
    </location>
</feature>
<name>Q6MLF6_BDEBA</name>
<evidence type="ECO:0000256" key="1">
    <source>
        <dbReference type="SAM" id="Phobius"/>
    </source>
</evidence>
<sequence>MSACPGNFAVIRKTYLIKTNGGMVRILLLASMIIFAGVSSFAANNNPWMRTCRIEAGQFWVLKAGSEEYAMCFFGESALGAEALFLFKSKAGVPEAVVAYKNRNASSARGGICGSFDAEVLQGKDTDGQTFNVCKFSDGSLIEETTLWLGPGAGTTQGLDKALSSTY</sequence>
<evidence type="ECO:0000313" key="2">
    <source>
        <dbReference type="EMBL" id="CAE79901.1"/>
    </source>
</evidence>
<evidence type="ECO:0000313" key="3">
    <source>
        <dbReference type="Proteomes" id="UP000008080"/>
    </source>
</evidence>
<evidence type="ECO:0008006" key="4">
    <source>
        <dbReference type="Google" id="ProtNLM"/>
    </source>
</evidence>
<dbReference type="AlphaFoldDB" id="Q6MLF6"/>
<dbReference type="KEGG" id="bba:Bd2055"/>
<keyword evidence="1" id="KW-1133">Transmembrane helix</keyword>
<reference evidence="2 3" key="1">
    <citation type="journal article" date="2004" name="Science">
        <title>A predator unmasked: life cycle of Bdellovibrio bacteriovorus from a genomic perspective.</title>
        <authorList>
            <person name="Rendulic S."/>
            <person name="Jagtap P."/>
            <person name="Rosinus A."/>
            <person name="Eppinger M."/>
            <person name="Baar C."/>
            <person name="Lanz C."/>
            <person name="Keller H."/>
            <person name="Lambert C."/>
            <person name="Evans K.J."/>
            <person name="Goesmann A."/>
            <person name="Meyer F."/>
            <person name="Sockett R.E."/>
            <person name="Schuster S.C."/>
        </authorList>
    </citation>
    <scope>NUCLEOTIDE SEQUENCE [LARGE SCALE GENOMIC DNA]</scope>
    <source>
        <strain evidence="3">ATCC 15356 / DSM 50701 / NCIMB 9529 / HD100</strain>
    </source>
</reference>
<accession>Q6MLF6</accession>
<protein>
    <recommendedName>
        <fullName evidence="4">DUF333 domain-containing protein</fullName>
    </recommendedName>
</protein>
<dbReference type="EMBL" id="BX842651">
    <property type="protein sequence ID" value="CAE79901.1"/>
    <property type="molecule type" value="Genomic_DNA"/>
</dbReference>
<keyword evidence="1" id="KW-0472">Membrane</keyword>
<proteinExistence type="predicted"/>
<organism evidence="2 3">
    <name type="scientific">Bdellovibrio bacteriovorus (strain ATCC 15356 / DSM 50701 / NCIMB 9529 / HD100)</name>
    <dbReference type="NCBI Taxonomy" id="264462"/>
    <lineage>
        <taxon>Bacteria</taxon>
        <taxon>Pseudomonadati</taxon>
        <taxon>Bdellovibrionota</taxon>
        <taxon>Bdellovibrionia</taxon>
        <taxon>Bdellovibrionales</taxon>
        <taxon>Pseudobdellovibrionaceae</taxon>
        <taxon>Bdellovibrio</taxon>
    </lineage>
</organism>
<gene>
    <name evidence="2" type="ordered locus">Bd2055</name>
</gene>
<dbReference type="Proteomes" id="UP000008080">
    <property type="component" value="Chromosome"/>
</dbReference>
<keyword evidence="3" id="KW-1185">Reference proteome</keyword>
<dbReference type="HOGENOM" id="CLU_1591379_0_0_7"/>
<keyword evidence="1" id="KW-0812">Transmembrane</keyword>